<sequence length="147" mass="16479">MGGWGGFYREDHRAFTVLVHDGEAIPAIHMGGELRGSMTWLGLRRQIWEKNQNPRLTASDGDSEVREWRGSMMWTGRAITAFVQNSEVPARVHVSDTRHFTVLHHSGEAFTVLDKSGDGFPAFVKNGEHFTIFVCSGDDIHCLGPQR</sequence>
<dbReference type="EMBL" id="OZ034816">
    <property type="protein sequence ID" value="CAL1376164.1"/>
    <property type="molecule type" value="Genomic_DNA"/>
</dbReference>
<dbReference type="Proteomes" id="UP001497516">
    <property type="component" value="Chromosome 3"/>
</dbReference>
<protein>
    <submittedName>
        <fullName evidence="1">Uncharacterized protein</fullName>
    </submittedName>
</protein>
<dbReference type="AlphaFoldDB" id="A0AAV2DRL8"/>
<evidence type="ECO:0000313" key="1">
    <source>
        <dbReference type="EMBL" id="CAL1376164.1"/>
    </source>
</evidence>
<reference evidence="1 2" key="1">
    <citation type="submission" date="2024-04" db="EMBL/GenBank/DDBJ databases">
        <authorList>
            <person name="Fracassetti M."/>
        </authorList>
    </citation>
    <scope>NUCLEOTIDE SEQUENCE [LARGE SCALE GENOMIC DNA]</scope>
</reference>
<proteinExistence type="predicted"/>
<evidence type="ECO:0000313" key="2">
    <source>
        <dbReference type="Proteomes" id="UP001497516"/>
    </source>
</evidence>
<keyword evidence="2" id="KW-1185">Reference proteome</keyword>
<gene>
    <name evidence="1" type="ORF">LTRI10_LOCUS17911</name>
</gene>
<accession>A0AAV2DRL8</accession>
<name>A0AAV2DRL8_9ROSI</name>
<organism evidence="1 2">
    <name type="scientific">Linum trigynum</name>
    <dbReference type="NCBI Taxonomy" id="586398"/>
    <lineage>
        <taxon>Eukaryota</taxon>
        <taxon>Viridiplantae</taxon>
        <taxon>Streptophyta</taxon>
        <taxon>Embryophyta</taxon>
        <taxon>Tracheophyta</taxon>
        <taxon>Spermatophyta</taxon>
        <taxon>Magnoliopsida</taxon>
        <taxon>eudicotyledons</taxon>
        <taxon>Gunneridae</taxon>
        <taxon>Pentapetalae</taxon>
        <taxon>rosids</taxon>
        <taxon>fabids</taxon>
        <taxon>Malpighiales</taxon>
        <taxon>Linaceae</taxon>
        <taxon>Linum</taxon>
    </lineage>
</organism>